<dbReference type="GO" id="GO:0051539">
    <property type="term" value="F:4 iron, 4 sulfur cluster binding"/>
    <property type="evidence" value="ECO:0007669"/>
    <property type="project" value="UniProtKB-KW"/>
</dbReference>
<evidence type="ECO:0000256" key="3">
    <source>
        <dbReference type="ARBA" id="ARBA00022691"/>
    </source>
</evidence>
<evidence type="ECO:0000256" key="1">
    <source>
        <dbReference type="ARBA" id="ARBA00001966"/>
    </source>
</evidence>
<dbReference type="GO" id="GO:0046872">
    <property type="term" value="F:metal ion binding"/>
    <property type="evidence" value="ECO:0007669"/>
    <property type="project" value="UniProtKB-KW"/>
</dbReference>
<evidence type="ECO:0000256" key="4">
    <source>
        <dbReference type="ARBA" id="ARBA00022723"/>
    </source>
</evidence>
<evidence type="ECO:0000313" key="10">
    <source>
        <dbReference type="Proteomes" id="UP001243623"/>
    </source>
</evidence>
<dbReference type="InterPro" id="IPR023867">
    <property type="entry name" value="Sulphatase_maturase_rSAM"/>
</dbReference>
<protein>
    <submittedName>
        <fullName evidence="9">Radical SAM protein</fullName>
    </submittedName>
</protein>
<dbReference type="InterPro" id="IPR017200">
    <property type="entry name" value="PqqE-like"/>
</dbReference>
<evidence type="ECO:0000256" key="7">
    <source>
        <dbReference type="ARBA" id="ARBA00023601"/>
    </source>
</evidence>
<comment type="similarity">
    <text evidence="7">Belongs to the radical SAM superfamily. Anaerobic sulfatase-maturating enzyme family.</text>
</comment>
<sequence length="347" mass="38020">MEFLNQSETSTKMLLLSLTGTCNLSCKYCYANEHAADFMSVETAIQAVDIAARSKEKFILQFSGGEPLLNFPVIQAVIEYVQHNKIPALMQVQTNGTLITEKIAKILKKGKVAIGVSIDGRTQENDKQRCFPNGSGCMQAILNGIEILKHHSIQIGVTCVVTAQNVNKLTGIVELAYYLGNVRRIGFDLLRGQGRGAEIKAAEPQDVKAGLEEAFTVAQKLEKLTGRKMLFAQLERVEKLKEGSLTTFAHCHAMNGAAIYVDATGDIYACASLVGNPDFYIGNIKTGVDRQKQAKVAEVIKNSLHFCLECKDFSLCGGGCFARWYGSKEKMAYLSECSLKRTAIHCS</sequence>
<dbReference type="SFLD" id="SFLDG01384">
    <property type="entry name" value="thioether_bond_formation_requi"/>
    <property type="match status" value="1"/>
</dbReference>
<keyword evidence="6" id="KW-0411">Iron-sulfur</keyword>
<dbReference type="Proteomes" id="UP001243623">
    <property type="component" value="Chromosome"/>
</dbReference>
<dbReference type="InterPro" id="IPR023885">
    <property type="entry name" value="4Fe4S-binding_SPASM_dom"/>
</dbReference>
<evidence type="ECO:0000259" key="8">
    <source>
        <dbReference type="PROSITE" id="PS51918"/>
    </source>
</evidence>
<dbReference type="PROSITE" id="PS51918">
    <property type="entry name" value="RADICAL_SAM"/>
    <property type="match status" value="1"/>
</dbReference>
<comment type="cofactor">
    <cofactor evidence="1">
        <name>[4Fe-4S] cluster</name>
        <dbReference type="ChEBI" id="CHEBI:49883"/>
    </cofactor>
</comment>
<dbReference type="EMBL" id="CP120678">
    <property type="protein sequence ID" value="WIW69828.1"/>
    <property type="molecule type" value="Genomic_DNA"/>
</dbReference>
<dbReference type="SFLD" id="SFLDS00029">
    <property type="entry name" value="Radical_SAM"/>
    <property type="match status" value="1"/>
</dbReference>
<gene>
    <name evidence="9" type="ORF">P3F81_07840</name>
</gene>
<dbReference type="InterPro" id="IPR058240">
    <property type="entry name" value="rSAM_sf"/>
</dbReference>
<dbReference type="NCBIfam" id="TIGR04085">
    <property type="entry name" value="rSAM_more_4Fe4S"/>
    <property type="match status" value="1"/>
</dbReference>
<dbReference type="SUPFAM" id="SSF102114">
    <property type="entry name" value="Radical SAM enzymes"/>
    <property type="match status" value="1"/>
</dbReference>
<keyword evidence="3" id="KW-0949">S-adenosyl-L-methionine</keyword>
<reference evidence="9" key="1">
    <citation type="submission" date="2023-03" db="EMBL/GenBank/DDBJ databases">
        <title>Selenobaculum gbiensis gen. nov. sp. nov., a new bacterium isolated from the gut microbiota of IBD patient.</title>
        <authorList>
            <person name="Yeo S."/>
            <person name="Park H."/>
            <person name="Huh C.S."/>
        </authorList>
    </citation>
    <scope>NUCLEOTIDE SEQUENCE</scope>
    <source>
        <strain evidence="9">ICN-92133</strain>
    </source>
</reference>
<dbReference type="GO" id="GO:0016491">
    <property type="term" value="F:oxidoreductase activity"/>
    <property type="evidence" value="ECO:0007669"/>
    <property type="project" value="InterPro"/>
</dbReference>
<dbReference type="AlphaFoldDB" id="A0A9Y2ERH5"/>
<dbReference type="SFLD" id="SFLDG01067">
    <property type="entry name" value="SPASM/twitch_domain_containing"/>
    <property type="match status" value="1"/>
</dbReference>
<dbReference type="RefSeq" id="WP_147669854.1">
    <property type="nucleotide sequence ID" value="NZ_CP120678.1"/>
</dbReference>
<dbReference type="InterPro" id="IPR007197">
    <property type="entry name" value="rSAM"/>
</dbReference>
<dbReference type="PROSITE" id="PS01305">
    <property type="entry name" value="MOAA_NIFB_PQQE"/>
    <property type="match status" value="1"/>
</dbReference>
<keyword evidence="4" id="KW-0479">Metal-binding</keyword>
<keyword evidence="10" id="KW-1185">Reference proteome</keyword>
<dbReference type="Gene3D" id="3.20.20.70">
    <property type="entry name" value="Aldolase class I"/>
    <property type="match status" value="1"/>
</dbReference>
<dbReference type="PIRSF" id="PIRSF037420">
    <property type="entry name" value="PQQ_syn_pqqE"/>
    <property type="match status" value="1"/>
</dbReference>
<name>A0A9Y2ERH5_9FIRM</name>
<keyword evidence="5" id="KW-0408">Iron</keyword>
<feature type="domain" description="Radical SAM core" evidence="8">
    <location>
        <begin position="8"/>
        <end position="227"/>
    </location>
</feature>
<accession>A0A9Y2ERH5</accession>
<evidence type="ECO:0000256" key="2">
    <source>
        <dbReference type="ARBA" id="ARBA00022485"/>
    </source>
</evidence>
<evidence type="ECO:0000313" key="9">
    <source>
        <dbReference type="EMBL" id="WIW69828.1"/>
    </source>
</evidence>
<dbReference type="PANTHER" id="PTHR43273:SF3">
    <property type="entry name" value="ANAEROBIC SULFATASE-MATURATING ENZYME HOMOLOG ASLB-RELATED"/>
    <property type="match status" value="1"/>
</dbReference>
<dbReference type="SFLD" id="SFLDG01386">
    <property type="entry name" value="main_SPASM_domain-containing"/>
    <property type="match status" value="1"/>
</dbReference>
<dbReference type="InterPro" id="IPR000385">
    <property type="entry name" value="MoaA_NifB_PqqE_Fe-S-bd_CS"/>
</dbReference>
<evidence type="ECO:0000256" key="6">
    <source>
        <dbReference type="ARBA" id="ARBA00023014"/>
    </source>
</evidence>
<dbReference type="InterPro" id="IPR013785">
    <property type="entry name" value="Aldolase_TIM"/>
</dbReference>
<dbReference type="Pfam" id="PF04055">
    <property type="entry name" value="Radical_SAM"/>
    <property type="match status" value="1"/>
</dbReference>
<dbReference type="KEGG" id="sgbi:P3F81_07840"/>
<organism evidence="9 10">
    <name type="scientific">Selenobaculum gibii</name>
    <dbReference type="NCBI Taxonomy" id="3054208"/>
    <lineage>
        <taxon>Bacteria</taxon>
        <taxon>Bacillati</taxon>
        <taxon>Bacillota</taxon>
        <taxon>Negativicutes</taxon>
        <taxon>Selenomonadales</taxon>
        <taxon>Selenomonadaceae</taxon>
        <taxon>Selenobaculum</taxon>
    </lineage>
</organism>
<dbReference type="PANTHER" id="PTHR43273">
    <property type="entry name" value="ANAEROBIC SULFATASE-MATURATING ENZYME HOMOLOG ASLB-RELATED"/>
    <property type="match status" value="1"/>
</dbReference>
<proteinExistence type="inferred from homology"/>
<dbReference type="CDD" id="cd01335">
    <property type="entry name" value="Radical_SAM"/>
    <property type="match status" value="1"/>
</dbReference>
<evidence type="ECO:0000256" key="5">
    <source>
        <dbReference type="ARBA" id="ARBA00023004"/>
    </source>
</evidence>
<keyword evidence="2" id="KW-0004">4Fe-4S</keyword>